<reference evidence="1" key="1">
    <citation type="submission" date="2020-07" db="EMBL/GenBank/DDBJ databases">
        <title>Multicomponent nature underlies the extraordinary mechanical properties of spider dragline silk.</title>
        <authorList>
            <person name="Kono N."/>
            <person name="Nakamura H."/>
            <person name="Mori M."/>
            <person name="Yoshida Y."/>
            <person name="Ohtoshi R."/>
            <person name="Malay A.D."/>
            <person name="Moran D.A.P."/>
            <person name="Tomita M."/>
            <person name="Numata K."/>
            <person name="Arakawa K."/>
        </authorList>
    </citation>
    <scope>NUCLEOTIDE SEQUENCE</scope>
</reference>
<evidence type="ECO:0000313" key="1">
    <source>
        <dbReference type="EMBL" id="GFQ73461.1"/>
    </source>
</evidence>
<dbReference type="Proteomes" id="UP000887116">
    <property type="component" value="Unassembled WGS sequence"/>
</dbReference>
<keyword evidence="2" id="KW-1185">Reference proteome</keyword>
<dbReference type="EMBL" id="BMAO01031231">
    <property type="protein sequence ID" value="GFQ73461.1"/>
    <property type="molecule type" value="Genomic_DNA"/>
</dbReference>
<organism evidence="1 2">
    <name type="scientific">Trichonephila clavata</name>
    <name type="common">Joro spider</name>
    <name type="synonym">Nephila clavata</name>
    <dbReference type="NCBI Taxonomy" id="2740835"/>
    <lineage>
        <taxon>Eukaryota</taxon>
        <taxon>Metazoa</taxon>
        <taxon>Ecdysozoa</taxon>
        <taxon>Arthropoda</taxon>
        <taxon>Chelicerata</taxon>
        <taxon>Arachnida</taxon>
        <taxon>Araneae</taxon>
        <taxon>Araneomorphae</taxon>
        <taxon>Entelegynae</taxon>
        <taxon>Araneoidea</taxon>
        <taxon>Nephilidae</taxon>
        <taxon>Trichonephila</taxon>
    </lineage>
</organism>
<dbReference type="AlphaFoldDB" id="A0A8X6KH07"/>
<gene>
    <name evidence="1" type="ORF">TNCT_542801</name>
</gene>
<comment type="caution">
    <text evidence="1">The sequence shown here is derived from an EMBL/GenBank/DDBJ whole genome shotgun (WGS) entry which is preliminary data.</text>
</comment>
<sequence>MQQVVQICPYPVQALYVKLWKNNSFQYHKMAYQVEYSTFTKQLIDPSIARIQLFIWCTTIINGFQERTHRKLQPYSFDLSAALTGLEIKLIEILYLLGVSGNILLWINDF</sequence>
<proteinExistence type="predicted"/>
<protein>
    <submittedName>
        <fullName evidence="1">Uncharacterized protein</fullName>
    </submittedName>
</protein>
<name>A0A8X6KH07_TRICU</name>
<accession>A0A8X6KH07</accession>
<evidence type="ECO:0000313" key="2">
    <source>
        <dbReference type="Proteomes" id="UP000887116"/>
    </source>
</evidence>